<protein>
    <submittedName>
        <fullName evidence="7">Ribonuclease H</fullName>
    </submittedName>
</protein>
<reference evidence="7" key="1">
    <citation type="submission" date="2013-04" db="EMBL/GenBank/DDBJ databases">
        <title>The genome sequencing project of 58 acetic acid bacteria.</title>
        <authorList>
            <person name="Okamoto-Kainuma A."/>
            <person name="Ishikawa M."/>
            <person name="Umino S."/>
            <person name="Koizumi Y."/>
            <person name="Shiwa Y."/>
            <person name="Yoshikawa H."/>
            <person name="Matsutani M."/>
            <person name="Matsushita K."/>
        </authorList>
    </citation>
    <scope>NUCLEOTIDE SEQUENCE</scope>
    <source>
        <strain evidence="7">NRIC 0228</strain>
    </source>
</reference>
<feature type="domain" description="Reverse transcriptase" evidence="6">
    <location>
        <begin position="1"/>
        <end position="150"/>
    </location>
</feature>
<dbReference type="Proteomes" id="UP001061070">
    <property type="component" value="Unassembled WGS sequence"/>
</dbReference>
<dbReference type="CDD" id="cd03487">
    <property type="entry name" value="RT_Bac_retron_II"/>
    <property type="match status" value="1"/>
</dbReference>
<sequence>MLNLDLEDFFPSFNFGRVRGFFLKDKAFDLHPEVATTIAQIACDGTALPQGSPCSPVISELIAQILDMRLVRLAKKHGVTYTRYADDITFSTSQKDFPAGLAQVDESDPSVWHLSDELTRKIVTSGFAINNAKTRMNFRGSRQIVTGLVVNEKVNIRSDYYRRARAMCDTLFQTGQYYKAVIKPDDADEEPKPEVTSNLNPLQGILGHIYAVTQSAERREVSEQRQNPRAIRKLFRRFLFYKYCIVLNEPLIVTEGKTDPVYLREAVKSRVKFQPMLGAHGKDGFKHAVRYFNYGGLAHEVMDLGGGTGDLKSIPLDYLRNLKPSKGTHKPFAYKPMKYPVIIVLDNDDGLAAVASTVKKNFGTEIDKKSTQDFYNVIDNLYIVKTPEDGSKNTCIEDMFPKEWREYKINGKKLNTASKIDPSKDLSKEAFAKSVVKANADKIDFSGFDPLLERICKAVQHYAAKS</sequence>
<keyword evidence="2" id="KW-0548">Nucleotidyltransferase</keyword>
<comment type="caution">
    <text evidence="7">The sequence shown here is derived from an EMBL/GenBank/DDBJ whole genome shotgun (WGS) entry which is preliminary data.</text>
</comment>
<evidence type="ECO:0000313" key="7">
    <source>
        <dbReference type="EMBL" id="GBR12908.1"/>
    </source>
</evidence>
<keyword evidence="3" id="KW-0479">Metal-binding</keyword>
<evidence type="ECO:0000256" key="4">
    <source>
        <dbReference type="ARBA" id="ARBA00022842"/>
    </source>
</evidence>
<dbReference type="NCBIfam" id="NF038237">
    <property type="entry name" value="retron_Ec67_fus"/>
    <property type="match status" value="1"/>
</dbReference>
<evidence type="ECO:0000256" key="1">
    <source>
        <dbReference type="ARBA" id="ARBA00022679"/>
    </source>
</evidence>
<dbReference type="InterPro" id="IPR000477">
    <property type="entry name" value="RT_dom"/>
</dbReference>
<dbReference type="Pfam" id="PF00078">
    <property type="entry name" value="RVT_1"/>
    <property type="match status" value="1"/>
</dbReference>
<evidence type="ECO:0000256" key="5">
    <source>
        <dbReference type="ARBA" id="ARBA00022918"/>
    </source>
</evidence>
<accession>A0ABQ0QCB3</accession>
<keyword evidence="5" id="KW-0695">RNA-directed DNA polymerase</keyword>
<keyword evidence="8" id="KW-1185">Reference proteome</keyword>
<gene>
    <name evidence="7" type="ORF">AA0228_1858</name>
</gene>
<dbReference type="PROSITE" id="PS50878">
    <property type="entry name" value="RT_POL"/>
    <property type="match status" value="1"/>
</dbReference>
<dbReference type="PRINTS" id="PR00866">
    <property type="entry name" value="RNADNAPOLMS"/>
</dbReference>
<evidence type="ECO:0000313" key="8">
    <source>
        <dbReference type="Proteomes" id="UP001061070"/>
    </source>
</evidence>
<evidence type="ECO:0000256" key="3">
    <source>
        <dbReference type="ARBA" id="ARBA00022723"/>
    </source>
</evidence>
<keyword evidence="1" id="KW-0808">Transferase</keyword>
<dbReference type="InterPro" id="IPR000123">
    <property type="entry name" value="Reverse_transcriptase_msDNA"/>
</dbReference>
<dbReference type="InterPro" id="IPR053543">
    <property type="entry name" value="Bacterial_RT"/>
</dbReference>
<name>A0ABQ0QCB3_9PROT</name>
<organism evidence="7 8">
    <name type="scientific">Gluconobacter frateurii NRIC 0228</name>
    <dbReference type="NCBI Taxonomy" id="1307946"/>
    <lineage>
        <taxon>Bacteria</taxon>
        <taxon>Pseudomonadati</taxon>
        <taxon>Pseudomonadota</taxon>
        <taxon>Alphaproteobacteria</taxon>
        <taxon>Acetobacterales</taxon>
        <taxon>Acetobacteraceae</taxon>
        <taxon>Gluconobacter</taxon>
    </lineage>
</organism>
<evidence type="ECO:0000259" key="6">
    <source>
        <dbReference type="PROSITE" id="PS50878"/>
    </source>
</evidence>
<evidence type="ECO:0000256" key="2">
    <source>
        <dbReference type="ARBA" id="ARBA00022695"/>
    </source>
</evidence>
<proteinExistence type="predicted"/>
<keyword evidence="4" id="KW-0460">Magnesium</keyword>
<dbReference type="EMBL" id="BAQW01000008">
    <property type="protein sequence ID" value="GBR12908.1"/>
    <property type="molecule type" value="Genomic_DNA"/>
</dbReference>